<dbReference type="PANTHER" id="PTHR31793:SF24">
    <property type="entry name" value="LONG-CHAIN ACYL-COA THIOESTERASE FADM"/>
    <property type="match status" value="1"/>
</dbReference>
<dbReference type="Proteomes" id="UP000427769">
    <property type="component" value="Chromosome"/>
</dbReference>
<gene>
    <name evidence="3" type="ORF">DSCW_19030</name>
</gene>
<dbReference type="NCBIfam" id="TIGR00051">
    <property type="entry name" value="YbgC/FadM family acyl-CoA thioesterase"/>
    <property type="match status" value="1"/>
</dbReference>
<dbReference type="InterPro" id="IPR006684">
    <property type="entry name" value="YbgC/YbaW"/>
</dbReference>
<evidence type="ECO:0000313" key="4">
    <source>
        <dbReference type="Proteomes" id="UP000427769"/>
    </source>
</evidence>
<evidence type="ECO:0000256" key="1">
    <source>
        <dbReference type="ARBA" id="ARBA00005953"/>
    </source>
</evidence>
<evidence type="ECO:0000256" key="2">
    <source>
        <dbReference type="ARBA" id="ARBA00022801"/>
    </source>
</evidence>
<protein>
    <submittedName>
        <fullName evidence="3">Thioesterase</fullName>
    </submittedName>
</protein>
<name>A0A5K7YYM8_9BACT</name>
<dbReference type="InterPro" id="IPR029069">
    <property type="entry name" value="HotDog_dom_sf"/>
</dbReference>
<dbReference type="KEGG" id="dwd:DSCW_19030"/>
<evidence type="ECO:0000313" key="3">
    <source>
        <dbReference type="EMBL" id="BBO74486.1"/>
    </source>
</evidence>
<keyword evidence="4" id="KW-1185">Reference proteome</keyword>
<organism evidence="3 4">
    <name type="scientific">Desulfosarcina widdelii</name>
    <dbReference type="NCBI Taxonomy" id="947919"/>
    <lineage>
        <taxon>Bacteria</taxon>
        <taxon>Pseudomonadati</taxon>
        <taxon>Thermodesulfobacteriota</taxon>
        <taxon>Desulfobacteria</taxon>
        <taxon>Desulfobacterales</taxon>
        <taxon>Desulfosarcinaceae</taxon>
        <taxon>Desulfosarcina</taxon>
    </lineage>
</organism>
<dbReference type="Pfam" id="PF13279">
    <property type="entry name" value="4HBT_2"/>
    <property type="match status" value="1"/>
</dbReference>
<dbReference type="AlphaFoldDB" id="A0A5K7YYM8"/>
<proteinExistence type="inferred from homology"/>
<keyword evidence="2" id="KW-0378">Hydrolase</keyword>
<dbReference type="SUPFAM" id="SSF54637">
    <property type="entry name" value="Thioesterase/thiol ester dehydrase-isomerase"/>
    <property type="match status" value="1"/>
</dbReference>
<sequence>MGATEIMIRGYHMDVFGHVNNARYLEFLEEARWALFDHKMGLEVLAQEGFVLTVVNININFRQPAFLHDLLMVETNVKKWGSRSAILYQQVKNKKDEHVIADAEVTFVMVDVKTQKATMLEGGLKERLVSLMRD</sequence>
<dbReference type="PIRSF" id="PIRSF003230">
    <property type="entry name" value="YbgC"/>
    <property type="match status" value="1"/>
</dbReference>
<dbReference type="CDD" id="cd00586">
    <property type="entry name" value="4HBT"/>
    <property type="match status" value="1"/>
</dbReference>
<dbReference type="GO" id="GO:0047617">
    <property type="term" value="F:fatty acyl-CoA hydrolase activity"/>
    <property type="evidence" value="ECO:0007669"/>
    <property type="project" value="TreeGrafter"/>
</dbReference>
<accession>A0A5K7YYM8</accession>
<dbReference type="RefSeq" id="WP_155303512.1">
    <property type="nucleotide sequence ID" value="NZ_AP021875.1"/>
</dbReference>
<comment type="similarity">
    <text evidence="1">Belongs to the 4-hydroxybenzoyl-CoA thioesterase family.</text>
</comment>
<dbReference type="OrthoDB" id="9799036at2"/>
<dbReference type="PANTHER" id="PTHR31793">
    <property type="entry name" value="4-HYDROXYBENZOYL-COA THIOESTERASE FAMILY MEMBER"/>
    <property type="match status" value="1"/>
</dbReference>
<dbReference type="Gene3D" id="3.10.129.10">
    <property type="entry name" value="Hotdog Thioesterase"/>
    <property type="match status" value="1"/>
</dbReference>
<reference evidence="3 4" key="1">
    <citation type="submission" date="2019-11" db="EMBL/GenBank/DDBJ databases">
        <title>Comparative genomics of hydrocarbon-degrading Desulfosarcina strains.</title>
        <authorList>
            <person name="Watanabe M."/>
            <person name="Kojima H."/>
            <person name="Fukui M."/>
        </authorList>
    </citation>
    <scope>NUCLEOTIDE SEQUENCE [LARGE SCALE GENOMIC DNA]</scope>
    <source>
        <strain evidence="3 4">PP31</strain>
    </source>
</reference>
<dbReference type="InterPro" id="IPR050563">
    <property type="entry name" value="4-hydroxybenzoyl-CoA_TE"/>
</dbReference>
<dbReference type="EMBL" id="AP021875">
    <property type="protein sequence ID" value="BBO74486.1"/>
    <property type="molecule type" value="Genomic_DNA"/>
</dbReference>